<feature type="coiled-coil region" evidence="1">
    <location>
        <begin position="37"/>
        <end position="64"/>
    </location>
</feature>
<protein>
    <recommendedName>
        <fullName evidence="4">Twin-arginine translocation signal domain-containing protein</fullName>
    </recommendedName>
</protein>
<keyword evidence="1" id="KW-0175">Coiled coil</keyword>
<dbReference type="RefSeq" id="WP_279242965.1">
    <property type="nucleotide sequence ID" value="NZ_CP036501.1"/>
</dbReference>
<evidence type="ECO:0000313" key="3">
    <source>
        <dbReference type="Proteomes" id="UP001317963"/>
    </source>
</evidence>
<gene>
    <name evidence="2" type="ORF">E0F26_05110</name>
</gene>
<dbReference type="Proteomes" id="UP001317963">
    <property type="component" value="Chromosome"/>
</dbReference>
<organism evidence="2 3">
    <name type="scientific">Candidatus Paraluminiphilus aquimaris</name>
    <dbReference type="NCBI Taxonomy" id="2518994"/>
    <lineage>
        <taxon>Bacteria</taxon>
        <taxon>Pseudomonadati</taxon>
        <taxon>Pseudomonadota</taxon>
        <taxon>Gammaproteobacteria</taxon>
        <taxon>Cellvibrionales</taxon>
        <taxon>Halieaceae</taxon>
        <taxon>Candidatus Paraluminiphilus</taxon>
    </lineage>
</organism>
<proteinExistence type="predicted"/>
<dbReference type="EMBL" id="CP036501">
    <property type="protein sequence ID" value="UZP74159.1"/>
    <property type="molecule type" value="Genomic_DNA"/>
</dbReference>
<evidence type="ECO:0000256" key="1">
    <source>
        <dbReference type="SAM" id="Coils"/>
    </source>
</evidence>
<sequence>MTDDQTDTSLLSRRRLLRAMGVSTAGVAAASAIAASREKIVDAGDTAKEELAELKKQFDALDKRSKLILRLVLVLSGLDLFLAI</sequence>
<accession>A0ABY6Q6B8</accession>
<dbReference type="PROSITE" id="PS51318">
    <property type="entry name" value="TAT"/>
    <property type="match status" value="1"/>
</dbReference>
<dbReference type="InterPro" id="IPR006311">
    <property type="entry name" value="TAT_signal"/>
</dbReference>
<reference evidence="2 3" key="1">
    <citation type="submission" date="2019-02" db="EMBL/GenBank/DDBJ databases">
        <title>Halieaceae_genomes.</title>
        <authorList>
            <person name="Li S.-H."/>
        </authorList>
    </citation>
    <scope>NUCLEOTIDE SEQUENCE [LARGE SCALE GENOMIC DNA]</scope>
    <source>
        <strain evidence="2 3">JH123</strain>
    </source>
</reference>
<name>A0ABY6Q6B8_9GAMM</name>
<evidence type="ECO:0000313" key="2">
    <source>
        <dbReference type="EMBL" id="UZP74159.1"/>
    </source>
</evidence>
<keyword evidence="3" id="KW-1185">Reference proteome</keyword>
<evidence type="ECO:0008006" key="4">
    <source>
        <dbReference type="Google" id="ProtNLM"/>
    </source>
</evidence>